<keyword evidence="3" id="KW-1003">Cell membrane</keyword>
<feature type="transmembrane region" description="Helical" evidence="14">
    <location>
        <begin position="85"/>
        <end position="104"/>
    </location>
</feature>
<evidence type="ECO:0000256" key="9">
    <source>
        <dbReference type="ARBA" id="ARBA00023136"/>
    </source>
</evidence>
<comment type="caution">
    <text evidence="15">The sequence shown here is derived from an EMBL/GenBank/DDBJ whole genome shotgun (WGS) entry which is preliminary data.</text>
</comment>
<gene>
    <name evidence="15" type="ORF">ACAOBT_LOCUS18805</name>
</gene>
<dbReference type="GO" id="GO:0004100">
    <property type="term" value="F:chitin synthase activity"/>
    <property type="evidence" value="ECO:0007669"/>
    <property type="project" value="UniProtKB-EC"/>
</dbReference>
<dbReference type="PANTHER" id="PTHR22914:SF42">
    <property type="entry name" value="CHITIN SYNTHASE"/>
    <property type="match status" value="1"/>
</dbReference>
<evidence type="ECO:0000256" key="11">
    <source>
        <dbReference type="ARBA" id="ARBA00046329"/>
    </source>
</evidence>
<feature type="transmembrane region" description="Helical" evidence="14">
    <location>
        <begin position="501"/>
        <end position="529"/>
    </location>
</feature>
<dbReference type="GO" id="GO:0005886">
    <property type="term" value="C:plasma membrane"/>
    <property type="evidence" value="ECO:0007669"/>
    <property type="project" value="UniProtKB-SubCell"/>
</dbReference>
<evidence type="ECO:0000256" key="8">
    <source>
        <dbReference type="ARBA" id="ARBA00023054"/>
    </source>
</evidence>
<evidence type="ECO:0000256" key="10">
    <source>
        <dbReference type="ARBA" id="ARBA00023180"/>
    </source>
</evidence>
<dbReference type="PANTHER" id="PTHR22914">
    <property type="entry name" value="CHITIN SYNTHASE"/>
    <property type="match status" value="1"/>
</dbReference>
<proteinExistence type="inferred from homology"/>
<accession>A0A9P0L9F4</accession>
<evidence type="ECO:0000313" key="16">
    <source>
        <dbReference type="Proteomes" id="UP001152888"/>
    </source>
</evidence>
<comment type="subcellular location">
    <subcellularLocation>
        <location evidence="1">Cell membrane</location>
        <topology evidence="1">Multi-pass membrane protein</topology>
    </subcellularLocation>
</comment>
<dbReference type="SUPFAM" id="SSF53448">
    <property type="entry name" value="Nucleotide-diphospho-sugar transferases"/>
    <property type="match status" value="1"/>
</dbReference>
<comment type="catalytic activity">
    <reaction evidence="12">
        <text>[(1-&gt;4)-N-acetyl-beta-D-glucosaminyl](n) + UDP-N-acetyl-alpha-D-glucosamine = [(1-&gt;4)-N-acetyl-beta-D-glucosaminyl](n+1) + UDP + H(+)</text>
        <dbReference type="Rhea" id="RHEA:16637"/>
        <dbReference type="Rhea" id="RHEA-COMP:9593"/>
        <dbReference type="Rhea" id="RHEA-COMP:9595"/>
        <dbReference type="ChEBI" id="CHEBI:15378"/>
        <dbReference type="ChEBI" id="CHEBI:17029"/>
        <dbReference type="ChEBI" id="CHEBI:57705"/>
        <dbReference type="ChEBI" id="CHEBI:58223"/>
        <dbReference type="EC" id="2.4.1.16"/>
    </reaction>
</comment>
<evidence type="ECO:0000256" key="5">
    <source>
        <dbReference type="ARBA" id="ARBA00022679"/>
    </source>
</evidence>
<dbReference type="EC" id="2.4.1.16" evidence="2"/>
<evidence type="ECO:0000256" key="6">
    <source>
        <dbReference type="ARBA" id="ARBA00022692"/>
    </source>
</evidence>
<dbReference type="OrthoDB" id="370884at2759"/>
<evidence type="ECO:0000256" key="14">
    <source>
        <dbReference type="SAM" id="Phobius"/>
    </source>
</evidence>
<keyword evidence="7 14" id="KW-1133">Transmembrane helix</keyword>
<sequence length="1065" mass="123628">MLINVVTTYICYTFGKFACKIMVQMVCFAFPINLTVPVLITALISVVGNYYEDVCAYADLMPRYLFFNIPMPMTKVGDFLFQEHAWIWLMWLLSQTWITIHIWFNENRRLSRTEVLFFKPLYDAFFIDQSLAMNRRRITVDEKHEEITIDNEAVVKVYACGTMWHEEKDEMVMFLKSILRMDEDQCALRMCKEFHKEAPPEYYEFEAHILFDDAFIRKKKDPEPRLNEYVLRLIESVQDAVSNLHATNVKVKPPTIMQTPYGGRIVWTLPGRNKLVVHLKDTDKIRTRKRWSQVMYMYYLLGYRIMDNDELSNSEIASISENTYILALDGDIDFQPHAVQLLLDYMKRNRGLGAACGRIHPVGAGAMAWYQIFEYAVGHWLQKATEHVIGCVLCSPGCFSLFRASALMDHNVMAKYTTESDEAKHFVQYDQGEDRWLCTLLLQRGYRVEYSAASDAYTKCPEGFNEFYNQRRRWMPSTTANILDLLNDRDHIVKVNENISWLYIIYQMILMVGTVLGPGTIFLMLVGAFVSAFKLSQWESFGWNLLPILLFVIICAICKAETQLFFASIISGMYGLVMMAVLVGILLQIKDDGVMAPSSLFFFFVAMEFIVTALLHPQEFYCLKYGVIYYVTVPSMYMLLVIYSVFNMNSISWGTRDVKLVDDDAPENGDKDKNEEDSTGAKVKKQLNKFQAFFRSCCECFYLRETDLLRNIQQKLDVIERNQYNLDTTVELRRPTKRPSTIPEGQKSSRASLKGSSPPTRMSSSNFKEDGEDGSSEYAASVVNIPEDSWMDQFEGAGVETLVLEKKEDEFWKDLIKEYLSPIDANTAKQKKIGKDLKDLRDKTVMSFFMLNSLFVLTVFMLTIQKNVLHIDWPFNPKVNFTYRRDTNEFTIHQDFLQLEPIGFIFLIFFFMLMGIQFFGMIQHRFGTYCHIMASTYLNLIPTRRRKDLKEMGKNELRDPKLFKKLIKLQGINDEEKDAEKSVDVKARKTAAVLAMKKGKKKRPTIYYLDEAYRKRMENFKEGNFTEDIGVNRKTLHNLVGQQSSQTTNHRNETATSALQEHTVL</sequence>
<feature type="region of interest" description="Disordered" evidence="13">
    <location>
        <begin position="730"/>
        <end position="774"/>
    </location>
</feature>
<protein>
    <recommendedName>
        <fullName evidence="2">chitin synthase</fullName>
        <ecNumber evidence="2">2.4.1.16</ecNumber>
    </recommendedName>
</protein>
<keyword evidence="6 14" id="KW-0812">Transmembrane</keyword>
<keyword evidence="10" id="KW-0325">Glycoprotein</keyword>
<comment type="similarity">
    <text evidence="11">Belongs to the chitin synthase family. Class IV subfamily.</text>
</comment>
<name>A0A9P0L9F4_ACAOB</name>
<dbReference type="Proteomes" id="UP001152888">
    <property type="component" value="Unassembled WGS sequence"/>
</dbReference>
<evidence type="ECO:0000256" key="7">
    <source>
        <dbReference type="ARBA" id="ARBA00022989"/>
    </source>
</evidence>
<dbReference type="EMBL" id="CAKOFQ010007055">
    <property type="protein sequence ID" value="CAH1989024.1"/>
    <property type="molecule type" value="Genomic_DNA"/>
</dbReference>
<keyword evidence="16" id="KW-1185">Reference proteome</keyword>
<feature type="compositionally biased region" description="Polar residues" evidence="13">
    <location>
        <begin position="746"/>
        <end position="766"/>
    </location>
</feature>
<feature type="transmembrane region" description="Helical" evidence="14">
    <location>
        <begin position="627"/>
        <end position="646"/>
    </location>
</feature>
<dbReference type="Gene3D" id="3.90.550.10">
    <property type="entry name" value="Spore Coat Polysaccharide Biosynthesis Protein SpsA, Chain A"/>
    <property type="match status" value="1"/>
</dbReference>
<dbReference type="CDD" id="cd04190">
    <property type="entry name" value="Chitin_synth_C"/>
    <property type="match status" value="1"/>
</dbReference>
<keyword evidence="5" id="KW-0808">Transferase</keyword>
<evidence type="ECO:0000256" key="2">
    <source>
        <dbReference type="ARBA" id="ARBA00012543"/>
    </source>
</evidence>
<dbReference type="AlphaFoldDB" id="A0A9P0L9F4"/>
<evidence type="ECO:0000256" key="4">
    <source>
        <dbReference type="ARBA" id="ARBA00022676"/>
    </source>
</evidence>
<dbReference type="InterPro" id="IPR004835">
    <property type="entry name" value="Chitin_synth"/>
</dbReference>
<feature type="transmembrane region" description="Helical" evidence="14">
    <location>
        <begin position="541"/>
        <end position="558"/>
    </location>
</feature>
<evidence type="ECO:0000256" key="13">
    <source>
        <dbReference type="SAM" id="MobiDB-lite"/>
    </source>
</evidence>
<dbReference type="GO" id="GO:0006031">
    <property type="term" value="P:chitin biosynthetic process"/>
    <property type="evidence" value="ECO:0007669"/>
    <property type="project" value="TreeGrafter"/>
</dbReference>
<feature type="transmembrane region" description="Helical" evidence="14">
    <location>
        <begin position="902"/>
        <end position="920"/>
    </location>
</feature>
<evidence type="ECO:0000256" key="1">
    <source>
        <dbReference type="ARBA" id="ARBA00004651"/>
    </source>
</evidence>
<dbReference type="Pfam" id="PF03142">
    <property type="entry name" value="Chitin_synth_2"/>
    <property type="match status" value="1"/>
</dbReference>
<keyword evidence="9 14" id="KW-0472">Membrane</keyword>
<reference evidence="15" key="1">
    <citation type="submission" date="2022-03" db="EMBL/GenBank/DDBJ databases">
        <authorList>
            <person name="Sayadi A."/>
        </authorList>
    </citation>
    <scope>NUCLEOTIDE SEQUENCE</scope>
</reference>
<evidence type="ECO:0000313" key="15">
    <source>
        <dbReference type="EMBL" id="CAH1989024.1"/>
    </source>
</evidence>
<dbReference type="FunFam" id="3.90.550.10:FF:000139">
    <property type="entry name" value="Chitin synthase 8"/>
    <property type="match status" value="1"/>
</dbReference>
<keyword evidence="8" id="KW-0175">Coiled coil</keyword>
<dbReference type="InterPro" id="IPR029044">
    <property type="entry name" value="Nucleotide-diphossugar_trans"/>
</dbReference>
<evidence type="ECO:0000256" key="3">
    <source>
        <dbReference type="ARBA" id="ARBA00022475"/>
    </source>
</evidence>
<feature type="transmembrane region" description="Helical" evidence="14">
    <location>
        <begin position="845"/>
        <end position="864"/>
    </location>
</feature>
<keyword evidence="4" id="KW-0328">Glycosyltransferase</keyword>
<feature type="transmembrane region" description="Helical" evidence="14">
    <location>
        <begin position="26"/>
        <end position="51"/>
    </location>
</feature>
<evidence type="ECO:0000256" key="12">
    <source>
        <dbReference type="ARBA" id="ARBA00048014"/>
    </source>
</evidence>
<organism evidence="15 16">
    <name type="scientific">Acanthoscelides obtectus</name>
    <name type="common">Bean weevil</name>
    <name type="synonym">Bruchus obtectus</name>
    <dbReference type="NCBI Taxonomy" id="200917"/>
    <lineage>
        <taxon>Eukaryota</taxon>
        <taxon>Metazoa</taxon>
        <taxon>Ecdysozoa</taxon>
        <taxon>Arthropoda</taxon>
        <taxon>Hexapoda</taxon>
        <taxon>Insecta</taxon>
        <taxon>Pterygota</taxon>
        <taxon>Neoptera</taxon>
        <taxon>Endopterygota</taxon>
        <taxon>Coleoptera</taxon>
        <taxon>Polyphaga</taxon>
        <taxon>Cucujiformia</taxon>
        <taxon>Chrysomeloidea</taxon>
        <taxon>Chrysomelidae</taxon>
        <taxon>Bruchinae</taxon>
        <taxon>Bruchini</taxon>
        <taxon>Acanthoscelides</taxon>
    </lineage>
</organism>
<feature type="transmembrane region" description="Helical" evidence="14">
    <location>
        <begin position="565"/>
        <end position="589"/>
    </location>
</feature>
<feature type="region of interest" description="Disordered" evidence="13">
    <location>
        <begin position="1041"/>
        <end position="1065"/>
    </location>
</feature>